<name>A0ABN2WTY4_9ACTN</name>
<dbReference type="InterPro" id="IPR051120">
    <property type="entry name" value="ABC_AA/LPS_Transport"/>
</dbReference>
<dbReference type="Pfam" id="PF12399">
    <property type="entry name" value="BCA_ABC_TP_C"/>
    <property type="match status" value="1"/>
</dbReference>
<proteinExistence type="predicted"/>
<keyword evidence="6" id="KW-1185">Reference proteome</keyword>
<evidence type="ECO:0000313" key="5">
    <source>
        <dbReference type="EMBL" id="GAA2098743.1"/>
    </source>
</evidence>
<keyword evidence="1" id="KW-0813">Transport</keyword>
<accession>A0ABN2WTY4</accession>
<dbReference type="SMART" id="SM00382">
    <property type="entry name" value="AAA"/>
    <property type="match status" value="1"/>
</dbReference>
<evidence type="ECO:0000313" key="6">
    <source>
        <dbReference type="Proteomes" id="UP001501161"/>
    </source>
</evidence>
<organism evidence="5 6">
    <name type="scientific">Nocardioides furvisabuli</name>
    <dbReference type="NCBI Taxonomy" id="375542"/>
    <lineage>
        <taxon>Bacteria</taxon>
        <taxon>Bacillati</taxon>
        <taxon>Actinomycetota</taxon>
        <taxon>Actinomycetes</taxon>
        <taxon>Propionibacteriales</taxon>
        <taxon>Nocardioidaceae</taxon>
        <taxon>Nocardioides</taxon>
    </lineage>
</organism>
<dbReference type="PANTHER" id="PTHR45772:SF1">
    <property type="entry name" value="ABC TRANSPORTER ATP-BINDING PROTEIN"/>
    <property type="match status" value="1"/>
</dbReference>
<evidence type="ECO:0000256" key="3">
    <source>
        <dbReference type="ARBA" id="ARBA00022840"/>
    </source>
</evidence>
<evidence type="ECO:0000259" key="4">
    <source>
        <dbReference type="PROSITE" id="PS50893"/>
    </source>
</evidence>
<protein>
    <submittedName>
        <fullName evidence="5">ABC transporter ATP-binding protein</fullName>
    </submittedName>
</protein>
<evidence type="ECO:0000256" key="1">
    <source>
        <dbReference type="ARBA" id="ARBA00022448"/>
    </source>
</evidence>
<dbReference type="Proteomes" id="UP001501161">
    <property type="component" value="Unassembled WGS sequence"/>
</dbReference>
<gene>
    <name evidence="5" type="ORF">GCM10009726_07880</name>
</gene>
<reference evidence="5 6" key="1">
    <citation type="journal article" date="2019" name="Int. J. Syst. Evol. Microbiol.">
        <title>The Global Catalogue of Microorganisms (GCM) 10K type strain sequencing project: providing services to taxonomists for standard genome sequencing and annotation.</title>
        <authorList>
            <consortium name="The Broad Institute Genomics Platform"/>
            <consortium name="The Broad Institute Genome Sequencing Center for Infectious Disease"/>
            <person name="Wu L."/>
            <person name="Ma J."/>
        </authorList>
    </citation>
    <scope>NUCLEOTIDE SEQUENCE [LARGE SCALE GENOMIC DNA]</scope>
    <source>
        <strain evidence="5 6">JCM 13813</strain>
    </source>
</reference>
<dbReference type="CDD" id="cd03219">
    <property type="entry name" value="ABC_Mj1267_LivG_branched"/>
    <property type="match status" value="1"/>
</dbReference>
<dbReference type="InterPro" id="IPR003439">
    <property type="entry name" value="ABC_transporter-like_ATP-bd"/>
</dbReference>
<evidence type="ECO:0000256" key="2">
    <source>
        <dbReference type="ARBA" id="ARBA00022741"/>
    </source>
</evidence>
<dbReference type="EMBL" id="BAAAMQ010000007">
    <property type="protein sequence ID" value="GAA2098743.1"/>
    <property type="molecule type" value="Genomic_DNA"/>
</dbReference>
<dbReference type="GO" id="GO:0005524">
    <property type="term" value="F:ATP binding"/>
    <property type="evidence" value="ECO:0007669"/>
    <property type="project" value="UniProtKB-KW"/>
</dbReference>
<dbReference type="InterPro" id="IPR027417">
    <property type="entry name" value="P-loop_NTPase"/>
</dbReference>
<keyword evidence="2" id="KW-0547">Nucleotide-binding</keyword>
<dbReference type="InterPro" id="IPR003593">
    <property type="entry name" value="AAA+_ATPase"/>
</dbReference>
<keyword evidence="3 5" id="KW-0067">ATP-binding</keyword>
<dbReference type="SUPFAM" id="SSF52540">
    <property type="entry name" value="P-loop containing nucleoside triphosphate hydrolases"/>
    <property type="match status" value="1"/>
</dbReference>
<dbReference type="InterPro" id="IPR032823">
    <property type="entry name" value="BCA_ABC_TP_C"/>
</dbReference>
<dbReference type="PANTHER" id="PTHR45772">
    <property type="entry name" value="CONSERVED COMPONENT OF ABC TRANSPORTER FOR NATURAL AMINO ACIDS-RELATED"/>
    <property type="match status" value="1"/>
</dbReference>
<dbReference type="Gene3D" id="3.40.50.300">
    <property type="entry name" value="P-loop containing nucleotide triphosphate hydrolases"/>
    <property type="match status" value="1"/>
</dbReference>
<dbReference type="PROSITE" id="PS50893">
    <property type="entry name" value="ABC_TRANSPORTER_2"/>
    <property type="match status" value="1"/>
</dbReference>
<comment type="caution">
    <text evidence="5">The sequence shown here is derived from an EMBL/GenBank/DDBJ whole genome shotgun (WGS) entry which is preliminary data.</text>
</comment>
<sequence>MDRSPENTLQVTGVTLRFGGLTVLSNVSMNAAAGEITALIGPNGAGKSSLINCVTGFYRPQEGNISLFGRETTGLPAHRVAGLGVARTFQHIELFQGLSVIDNLMLGRHRHLKGGALSNGIFYGRSKREELRQRAAVEDIVDFLDMPHIRNTPVGLLPYGLQKRVDLGRALAQEPRLLILDEPMAGMNVEEKEDMARYILELRQESAISVILIEHDMGVVMDISDRVSVLDFGRFIAQGPPEQVRADPAVIAAYIGAPAEAVNGEATGR</sequence>
<dbReference type="Pfam" id="PF00005">
    <property type="entry name" value="ABC_tran"/>
    <property type="match status" value="1"/>
</dbReference>
<feature type="domain" description="ABC transporter" evidence="4">
    <location>
        <begin position="9"/>
        <end position="257"/>
    </location>
</feature>